<evidence type="ECO:0000256" key="1">
    <source>
        <dbReference type="ARBA" id="ARBA00022603"/>
    </source>
</evidence>
<dbReference type="InParanoid" id="M0MRI2"/>
<dbReference type="Pfam" id="PF00145">
    <property type="entry name" value="DNA_methylase"/>
    <property type="match status" value="1"/>
</dbReference>
<dbReference type="InterPro" id="IPR018117">
    <property type="entry name" value="C5_DNA_meth_AS"/>
</dbReference>
<dbReference type="PROSITE" id="PS00094">
    <property type="entry name" value="C5_MTASE_1"/>
    <property type="match status" value="1"/>
</dbReference>
<dbReference type="RefSeq" id="WP_006075964.1">
    <property type="nucleotide sequence ID" value="NZ_AOMD01000002.1"/>
</dbReference>
<dbReference type="STRING" id="1227455.C449_00810"/>
<dbReference type="OrthoDB" id="317838at2157"/>
<evidence type="ECO:0000256" key="2">
    <source>
        <dbReference type="ARBA" id="ARBA00022679"/>
    </source>
</evidence>
<dbReference type="GO" id="GO:0008168">
    <property type="term" value="F:methyltransferase activity"/>
    <property type="evidence" value="ECO:0007669"/>
    <property type="project" value="UniProtKB-KW"/>
</dbReference>
<sequence>MPETEADESRHCLDLFAGLGGFSAAFEDSPDWRVTTVDLNDEFDPDICADVMELQADDLPDPDLVLASPPCTDFSVACITQKWDHSERRRPKHLPEWESIAESVAIVYRTMWLVQELSPDWWFMENPQGMLGKLIGPSVGTVHYCQYGSEFKKPTQLWGRHPPMEYRKCGGAPNCHVSNAREVNTFRDESRTRAVGVDNSAERAKVPRELSENILDAVESAYQNPPPKQSLLTEAA</sequence>
<organism evidence="4 5">
    <name type="scientific">Halococcus saccharolyticus DSM 5350</name>
    <dbReference type="NCBI Taxonomy" id="1227455"/>
    <lineage>
        <taxon>Archaea</taxon>
        <taxon>Methanobacteriati</taxon>
        <taxon>Methanobacteriota</taxon>
        <taxon>Stenosarchaea group</taxon>
        <taxon>Halobacteria</taxon>
        <taxon>Halobacteriales</taxon>
        <taxon>Halococcaceae</taxon>
        <taxon>Halococcus</taxon>
    </lineage>
</organism>
<keyword evidence="2 4" id="KW-0808">Transferase</keyword>
<dbReference type="InterPro" id="IPR001525">
    <property type="entry name" value="C5_MeTfrase"/>
</dbReference>
<name>M0MRI2_9EURY</name>
<comment type="caution">
    <text evidence="4">The sequence shown here is derived from an EMBL/GenBank/DDBJ whole genome shotgun (WGS) entry which is preliminary data.</text>
</comment>
<evidence type="ECO:0000256" key="3">
    <source>
        <dbReference type="ARBA" id="ARBA00022691"/>
    </source>
</evidence>
<dbReference type="InterPro" id="IPR029063">
    <property type="entry name" value="SAM-dependent_MTases_sf"/>
</dbReference>
<dbReference type="EMBL" id="AOMD01000002">
    <property type="protein sequence ID" value="EMA47968.1"/>
    <property type="molecule type" value="Genomic_DNA"/>
</dbReference>
<keyword evidence="3" id="KW-0949">S-adenosyl-L-methionine</keyword>
<dbReference type="SUPFAM" id="SSF53335">
    <property type="entry name" value="S-adenosyl-L-methionine-dependent methyltransferases"/>
    <property type="match status" value="1"/>
</dbReference>
<proteinExistence type="predicted"/>
<protein>
    <submittedName>
        <fullName evidence="4">DNA methyltransferase</fullName>
    </submittedName>
</protein>
<dbReference type="AlphaFoldDB" id="M0MRI2"/>
<keyword evidence="5" id="KW-1185">Reference proteome</keyword>
<dbReference type="PRINTS" id="PR00105">
    <property type="entry name" value="C5METTRFRASE"/>
</dbReference>
<keyword evidence="1 4" id="KW-0489">Methyltransferase</keyword>
<reference evidence="4 5" key="1">
    <citation type="journal article" date="2014" name="PLoS Genet.">
        <title>Phylogenetically driven sequencing of extremely halophilic archaea reveals strategies for static and dynamic osmo-response.</title>
        <authorList>
            <person name="Becker E.A."/>
            <person name="Seitzer P.M."/>
            <person name="Tritt A."/>
            <person name="Larsen D."/>
            <person name="Krusor M."/>
            <person name="Yao A.I."/>
            <person name="Wu D."/>
            <person name="Madern D."/>
            <person name="Eisen J.A."/>
            <person name="Darling A.E."/>
            <person name="Facciotti M.T."/>
        </authorList>
    </citation>
    <scope>NUCLEOTIDE SEQUENCE [LARGE SCALE GENOMIC DNA]</scope>
    <source>
        <strain evidence="4 5">DSM 5350</strain>
    </source>
</reference>
<evidence type="ECO:0000313" key="4">
    <source>
        <dbReference type="EMBL" id="EMA47968.1"/>
    </source>
</evidence>
<gene>
    <name evidence="4" type="ORF">C449_00810</name>
</gene>
<dbReference type="Gene3D" id="3.40.50.150">
    <property type="entry name" value="Vaccinia Virus protein VP39"/>
    <property type="match status" value="1"/>
</dbReference>
<evidence type="ECO:0000313" key="5">
    <source>
        <dbReference type="Proteomes" id="UP000011669"/>
    </source>
</evidence>
<dbReference type="Proteomes" id="UP000011669">
    <property type="component" value="Unassembled WGS sequence"/>
</dbReference>
<dbReference type="GO" id="GO:0032259">
    <property type="term" value="P:methylation"/>
    <property type="evidence" value="ECO:0007669"/>
    <property type="project" value="UniProtKB-KW"/>
</dbReference>
<accession>M0MRI2</accession>
<dbReference type="PATRIC" id="fig|1227455.4.peg.166"/>